<dbReference type="SUPFAM" id="SSF161098">
    <property type="entry name" value="MetI-like"/>
    <property type="match status" value="1"/>
</dbReference>
<feature type="transmembrane region" description="Helical" evidence="7">
    <location>
        <begin position="244"/>
        <end position="264"/>
    </location>
</feature>
<feature type="compositionally biased region" description="Polar residues" evidence="8">
    <location>
        <begin position="17"/>
        <end position="29"/>
    </location>
</feature>
<evidence type="ECO:0000256" key="1">
    <source>
        <dbReference type="ARBA" id="ARBA00004651"/>
    </source>
</evidence>
<evidence type="ECO:0000256" key="7">
    <source>
        <dbReference type="RuleBase" id="RU363032"/>
    </source>
</evidence>
<keyword evidence="2 7" id="KW-0813">Transport</keyword>
<dbReference type="CDD" id="cd06261">
    <property type="entry name" value="TM_PBP2"/>
    <property type="match status" value="1"/>
</dbReference>
<keyword evidence="3" id="KW-1003">Cell membrane</keyword>
<name>A0A7G8T9Z1_9FIRM</name>
<evidence type="ECO:0000256" key="2">
    <source>
        <dbReference type="ARBA" id="ARBA00022448"/>
    </source>
</evidence>
<dbReference type="RefSeq" id="WP_187035654.1">
    <property type="nucleotide sequence ID" value="NZ_CP060286.1"/>
</dbReference>
<dbReference type="InterPro" id="IPR000515">
    <property type="entry name" value="MetI-like"/>
</dbReference>
<dbReference type="InterPro" id="IPR051393">
    <property type="entry name" value="ABC_transporter_permease"/>
</dbReference>
<feature type="transmembrane region" description="Helical" evidence="7">
    <location>
        <begin position="147"/>
        <end position="168"/>
    </location>
</feature>
<dbReference type="InterPro" id="IPR035906">
    <property type="entry name" value="MetI-like_sf"/>
</dbReference>
<evidence type="ECO:0000256" key="5">
    <source>
        <dbReference type="ARBA" id="ARBA00022989"/>
    </source>
</evidence>
<dbReference type="Gene3D" id="1.10.3720.10">
    <property type="entry name" value="MetI-like"/>
    <property type="match status" value="1"/>
</dbReference>
<evidence type="ECO:0000256" key="8">
    <source>
        <dbReference type="SAM" id="MobiDB-lite"/>
    </source>
</evidence>
<dbReference type="PANTHER" id="PTHR30193">
    <property type="entry name" value="ABC TRANSPORTER PERMEASE PROTEIN"/>
    <property type="match status" value="1"/>
</dbReference>
<dbReference type="Pfam" id="PF00528">
    <property type="entry name" value="BPD_transp_1"/>
    <property type="match status" value="1"/>
</dbReference>
<dbReference type="PANTHER" id="PTHR30193:SF37">
    <property type="entry name" value="INNER MEMBRANE ABC TRANSPORTER PERMEASE PROTEIN YCJO"/>
    <property type="match status" value="1"/>
</dbReference>
<keyword evidence="4 7" id="KW-0812">Transmembrane</keyword>
<keyword evidence="6 7" id="KW-0472">Membrane</keyword>
<dbReference type="Proteomes" id="UP000515909">
    <property type="component" value="Chromosome"/>
</dbReference>
<feature type="transmembrane region" description="Helical" evidence="7">
    <location>
        <begin position="47"/>
        <end position="72"/>
    </location>
</feature>
<evidence type="ECO:0000256" key="6">
    <source>
        <dbReference type="ARBA" id="ARBA00023136"/>
    </source>
</evidence>
<sequence>MNQEVTKLSRPGKERTLSSAAPQAGQQHKSGLRLRKKARAASRKKAVVTYTAWALILPSLLFLCVFTLYPILQTLFGSLFSENLSQVQAVFIGIQNYIDLFHDNVFRRSFWNNLIVAAVTIPADIIIALAMALFANTVRHARWLVRAAFFYPVILPMIACANIWLFIYTPQYGLIGLINSTCNLLGTPSTVLPALLIMLIWKQSGYFMIFYLSGLQNISSDVYEAAQIDGAGSFRIFRCVTWPLLKPITLFAGIIALTDSYKIVDYLYLMTDGGPNNSSNMLLYYVYQTGFNFWDIGKASAITSMLAIFLLLISAFSFFRQDKKIFYS</sequence>
<feature type="domain" description="ABC transmembrane type-1" evidence="9">
    <location>
        <begin position="110"/>
        <end position="317"/>
    </location>
</feature>
<dbReference type="KEGG" id="cfem:HCR03_17575"/>
<evidence type="ECO:0000256" key="4">
    <source>
        <dbReference type="ARBA" id="ARBA00022692"/>
    </source>
</evidence>
<gene>
    <name evidence="10" type="ORF">HCR03_17575</name>
</gene>
<evidence type="ECO:0000259" key="9">
    <source>
        <dbReference type="PROSITE" id="PS50928"/>
    </source>
</evidence>
<accession>A0A7G8T9Z1</accession>
<reference evidence="10 11" key="1">
    <citation type="submission" date="2020-08" db="EMBL/GenBank/DDBJ databases">
        <title>The isolate Caproiciproducens sp. 7D4C2 produces n-caproate at mildly acidic conditions from hexoses: genome and rBOX comparison with related strains and chain-elongating bacteria.</title>
        <authorList>
            <person name="Esquivel-Elizondo S."/>
            <person name="Bagci C."/>
            <person name="Temovska M."/>
            <person name="Jeon B.S."/>
            <person name="Bessarab I."/>
            <person name="Williams R.B.H."/>
            <person name="Huson D.H."/>
            <person name="Angenent L.T."/>
        </authorList>
    </citation>
    <scope>NUCLEOTIDE SEQUENCE [LARGE SCALE GENOMIC DNA]</scope>
    <source>
        <strain evidence="10 11">7D4C2</strain>
    </source>
</reference>
<evidence type="ECO:0000313" key="10">
    <source>
        <dbReference type="EMBL" id="QNK40432.1"/>
    </source>
</evidence>
<dbReference type="GO" id="GO:0005886">
    <property type="term" value="C:plasma membrane"/>
    <property type="evidence" value="ECO:0007669"/>
    <property type="project" value="UniProtKB-SubCell"/>
</dbReference>
<feature type="transmembrane region" description="Helical" evidence="7">
    <location>
        <begin position="299"/>
        <end position="319"/>
    </location>
</feature>
<dbReference type="GO" id="GO:0055085">
    <property type="term" value="P:transmembrane transport"/>
    <property type="evidence" value="ECO:0007669"/>
    <property type="project" value="InterPro"/>
</dbReference>
<proteinExistence type="inferred from homology"/>
<feature type="region of interest" description="Disordered" evidence="8">
    <location>
        <begin position="1"/>
        <end position="30"/>
    </location>
</feature>
<evidence type="ECO:0000313" key="11">
    <source>
        <dbReference type="Proteomes" id="UP000515909"/>
    </source>
</evidence>
<keyword evidence="5 7" id="KW-1133">Transmembrane helix</keyword>
<protein>
    <submittedName>
        <fullName evidence="10">Sugar ABC transporter permease</fullName>
    </submittedName>
</protein>
<dbReference type="PROSITE" id="PS50928">
    <property type="entry name" value="ABC_TM1"/>
    <property type="match status" value="1"/>
</dbReference>
<comment type="similarity">
    <text evidence="7">Belongs to the binding-protein-dependent transport system permease family.</text>
</comment>
<comment type="subcellular location">
    <subcellularLocation>
        <location evidence="1 7">Cell membrane</location>
        <topology evidence="1 7">Multi-pass membrane protein</topology>
    </subcellularLocation>
</comment>
<organism evidence="10 11">
    <name type="scientific">Caproicibacter fermentans</name>
    <dbReference type="NCBI Taxonomy" id="2576756"/>
    <lineage>
        <taxon>Bacteria</taxon>
        <taxon>Bacillati</taxon>
        <taxon>Bacillota</taxon>
        <taxon>Clostridia</taxon>
        <taxon>Eubacteriales</taxon>
        <taxon>Acutalibacteraceae</taxon>
        <taxon>Caproicibacter</taxon>
    </lineage>
</organism>
<evidence type="ECO:0000256" key="3">
    <source>
        <dbReference type="ARBA" id="ARBA00022475"/>
    </source>
</evidence>
<dbReference type="EMBL" id="CP060286">
    <property type="protein sequence ID" value="QNK40432.1"/>
    <property type="molecule type" value="Genomic_DNA"/>
</dbReference>
<feature type="transmembrane region" description="Helical" evidence="7">
    <location>
        <begin position="110"/>
        <end position="135"/>
    </location>
</feature>
<dbReference type="AlphaFoldDB" id="A0A7G8T9Z1"/>